<feature type="domain" description="HTH gntR-type" evidence="4">
    <location>
        <begin position="23"/>
        <end position="91"/>
    </location>
</feature>
<dbReference type="Pfam" id="PF00392">
    <property type="entry name" value="GntR"/>
    <property type="match status" value="1"/>
</dbReference>
<dbReference type="PANTHER" id="PTHR38445:SF6">
    <property type="entry name" value="GNTR-FAMILY TRANSCRIPTIONAL REGULATOR"/>
    <property type="match status" value="1"/>
</dbReference>
<evidence type="ECO:0000256" key="2">
    <source>
        <dbReference type="ARBA" id="ARBA00023125"/>
    </source>
</evidence>
<accession>A0ABS2SRV5</accession>
<dbReference type="InterPro" id="IPR036388">
    <property type="entry name" value="WH-like_DNA-bd_sf"/>
</dbReference>
<gene>
    <name evidence="5" type="ORF">JOC54_001132</name>
</gene>
<dbReference type="SUPFAM" id="SSF46785">
    <property type="entry name" value="Winged helix' DNA-binding domain"/>
    <property type="match status" value="1"/>
</dbReference>
<proteinExistence type="predicted"/>
<evidence type="ECO:0000259" key="4">
    <source>
        <dbReference type="PROSITE" id="PS50949"/>
    </source>
</evidence>
<keyword evidence="2 5" id="KW-0238">DNA-binding</keyword>
<keyword evidence="6" id="KW-1185">Reference proteome</keyword>
<dbReference type="PANTHER" id="PTHR38445">
    <property type="entry name" value="HTH-TYPE TRANSCRIPTIONAL REPRESSOR YTRA"/>
    <property type="match status" value="1"/>
</dbReference>
<evidence type="ECO:0000256" key="3">
    <source>
        <dbReference type="ARBA" id="ARBA00023163"/>
    </source>
</evidence>
<name>A0ABS2SRV5_9BACI</name>
<dbReference type="Gene3D" id="1.10.10.10">
    <property type="entry name" value="Winged helix-like DNA-binding domain superfamily/Winged helix DNA-binding domain"/>
    <property type="match status" value="1"/>
</dbReference>
<dbReference type="InterPro" id="IPR000524">
    <property type="entry name" value="Tscrpt_reg_HTH_GntR"/>
</dbReference>
<organism evidence="5 6">
    <name type="scientific">Shouchella xiaoxiensis</name>
    <dbReference type="NCBI Taxonomy" id="766895"/>
    <lineage>
        <taxon>Bacteria</taxon>
        <taxon>Bacillati</taxon>
        <taxon>Bacillota</taxon>
        <taxon>Bacilli</taxon>
        <taxon>Bacillales</taxon>
        <taxon>Bacillaceae</taxon>
        <taxon>Shouchella</taxon>
    </lineage>
</organism>
<dbReference type="SMART" id="SM00345">
    <property type="entry name" value="HTH_GNTR"/>
    <property type="match status" value="1"/>
</dbReference>
<dbReference type="RefSeq" id="WP_235194481.1">
    <property type="nucleotide sequence ID" value="NZ_JAFBCV010000003.1"/>
</dbReference>
<dbReference type="Proteomes" id="UP001179280">
    <property type="component" value="Unassembled WGS sequence"/>
</dbReference>
<dbReference type="InterPro" id="IPR036390">
    <property type="entry name" value="WH_DNA-bd_sf"/>
</dbReference>
<comment type="caution">
    <text evidence="5">The sequence shown here is derived from an EMBL/GenBank/DDBJ whole genome shotgun (WGS) entry which is preliminary data.</text>
</comment>
<dbReference type="GO" id="GO:0003677">
    <property type="term" value="F:DNA binding"/>
    <property type="evidence" value="ECO:0007669"/>
    <property type="project" value="UniProtKB-KW"/>
</dbReference>
<dbReference type="PROSITE" id="PS50949">
    <property type="entry name" value="HTH_GNTR"/>
    <property type="match status" value="1"/>
</dbReference>
<reference evidence="5" key="1">
    <citation type="submission" date="2021-01" db="EMBL/GenBank/DDBJ databases">
        <title>Genomic Encyclopedia of Type Strains, Phase IV (KMG-IV): sequencing the most valuable type-strain genomes for metagenomic binning, comparative biology and taxonomic classification.</title>
        <authorList>
            <person name="Goeker M."/>
        </authorList>
    </citation>
    <scope>NUCLEOTIDE SEQUENCE</scope>
    <source>
        <strain evidence="5">DSM 21943</strain>
    </source>
</reference>
<evidence type="ECO:0000313" key="5">
    <source>
        <dbReference type="EMBL" id="MBM7837901.1"/>
    </source>
</evidence>
<sequence>MRLAYCMKERWCSLLSIQFDPNKAIYAQIVDYYYQFICSGELTPGEKLPSVRETAQTLQVNPNTVSRAYQEMDRDELTFSKRGQGTFVTEDLRKITALKETLAKAQVEALISYMKKLGYSSEEMIDSLKQTVKEMDES</sequence>
<dbReference type="CDD" id="cd07377">
    <property type="entry name" value="WHTH_GntR"/>
    <property type="match status" value="1"/>
</dbReference>
<keyword evidence="3" id="KW-0804">Transcription</keyword>
<evidence type="ECO:0000313" key="6">
    <source>
        <dbReference type="Proteomes" id="UP001179280"/>
    </source>
</evidence>
<dbReference type="EMBL" id="JAFBCV010000003">
    <property type="protein sequence ID" value="MBM7837901.1"/>
    <property type="molecule type" value="Genomic_DNA"/>
</dbReference>
<protein>
    <submittedName>
        <fullName evidence="5">DNA-binding transcriptional regulator YhcF (GntR family)</fullName>
    </submittedName>
</protein>
<evidence type="ECO:0000256" key="1">
    <source>
        <dbReference type="ARBA" id="ARBA00023015"/>
    </source>
</evidence>
<keyword evidence="1" id="KW-0805">Transcription regulation</keyword>